<evidence type="ECO:0000313" key="6">
    <source>
        <dbReference type="Proteomes" id="UP000257016"/>
    </source>
</evidence>
<evidence type="ECO:0000313" key="2">
    <source>
        <dbReference type="EMBL" id="SOY78347.1"/>
    </source>
</evidence>
<reference evidence="6" key="2">
    <citation type="submission" date="2018-01" db="EMBL/GenBank/DDBJ databases">
        <authorList>
            <person name="Gaut B.S."/>
            <person name="Morton B.R."/>
            <person name="Clegg M.T."/>
            <person name="Duvall M.R."/>
        </authorList>
    </citation>
    <scope>NUCLEOTIDE SEQUENCE [LARGE SCALE GENOMIC DNA]</scope>
</reference>
<evidence type="ECO:0000313" key="4">
    <source>
        <dbReference type="EMBL" id="SPD69258.1"/>
    </source>
</evidence>
<dbReference type="EMBL" id="OFSP01000077">
    <property type="protein sequence ID" value="SOY77387.1"/>
    <property type="molecule type" value="Genomic_DNA"/>
</dbReference>
<dbReference type="EMBL" id="OFSN01000068">
    <property type="protein sequence ID" value="SOY78347.1"/>
    <property type="molecule type" value="Genomic_DNA"/>
</dbReference>
<evidence type="ECO:0000313" key="7">
    <source>
        <dbReference type="Proteomes" id="UP000257139"/>
    </source>
</evidence>
<reference evidence="5 7" key="1">
    <citation type="submission" date="2018-01" db="EMBL/GenBank/DDBJ databases">
        <authorList>
            <person name="Clerissi C."/>
        </authorList>
    </citation>
    <scope>NUCLEOTIDE SEQUENCE</scope>
    <source>
        <strain evidence="2">Cupriavidus taiwanensis LMG 19430</strain>
        <strain evidence="1">Cupriavidus taiwanensis STM 3521</strain>
        <strain evidence="3">Cupriavidus taiwanensis STM 6021</strain>
        <strain evidence="4">Cupriavidus taiwanensis SWF 66322</strain>
        <plasmid evidence="7">cbm2594_p</plasmid>
        <plasmid evidence="4">CBM2636p</plasmid>
        <plasmid evidence="5">cbm2636p</plasmid>
    </source>
</reference>
<evidence type="ECO:0000313" key="3">
    <source>
        <dbReference type="EMBL" id="SPC25314.1"/>
    </source>
</evidence>
<dbReference type="Proteomes" id="UP000254259">
    <property type="component" value="Plasmid CBM2636p"/>
</dbReference>
<dbReference type="Proteomes" id="UP000257016">
    <property type="component" value="Unassembled WGS sequence"/>
</dbReference>
<proteinExistence type="predicted"/>
<name>A0A375CQ57_9BURK</name>
<dbReference type="EMBL" id="LT984815">
    <property type="protein sequence ID" value="SPD69258.1"/>
    <property type="molecule type" value="Genomic_DNA"/>
</dbReference>
<keyword evidence="4" id="KW-0614">Plasmid</keyword>
<geneLocation type="plasmid" evidence="5">
    <name>cbm2636p</name>
</geneLocation>
<geneLocation type="plasmid" evidence="7">
    <name>cbm2594_p</name>
</geneLocation>
<evidence type="ECO:0000313" key="1">
    <source>
        <dbReference type="EMBL" id="SOY77387.1"/>
    </source>
</evidence>
<sequence>MKLPKSFLSRHSSTNSAAGHAIRRDACRVLRRFAGDMALRPRDYTIREHRQRRRDIDVFALHTDSLLFEIRHGTGQEGVVHMSYRTCRGRDDLTGGRENAVTVESLGTEQGYADLVSTLRVVAGRRG</sequence>
<accession>A0A375CQ57</accession>
<dbReference type="Proteomes" id="UP000257139">
    <property type="component" value="Plasmid CBM2594_p"/>
</dbReference>
<organism evidence="1">
    <name type="scientific">Cupriavidus taiwanensis</name>
    <dbReference type="NCBI Taxonomy" id="164546"/>
    <lineage>
        <taxon>Bacteria</taxon>
        <taxon>Pseudomonadati</taxon>
        <taxon>Pseudomonadota</taxon>
        <taxon>Betaproteobacteria</taxon>
        <taxon>Burkholderiales</taxon>
        <taxon>Burkholderiaceae</taxon>
        <taxon>Cupriavidus</taxon>
    </lineage>
</organism>
<protein>
    <recommendedName>
        <fullName evidence="8">DUF5655 domain-containing protein</fullName>
    </recommendedName>
</protein>
<dbReference type="AlphaFoldDB" id="A0A375CQ57"/>
<geneLocation type="plasmid" evidence="4">
    <name>CBM2636p</name>
</geneLocation>
<evidence type="ECO:0000313" key="5">
    <source>
        <dbReference type="Proteomes" id="UP000254259"/>
    </source>
</evidence>
<dbReference type="EMBL" id="OGUU01000036">
    <property type="protein sequence ID" value="SPC25314.1"/>
    <property type="molecule type" value="Genomic_DNA"/>
</dbReference>
<evidence type="ECO:0008006" key="8">
    <source>
        <dbReference type="Google" id="ProtNLM"/>
    </source>
</evidence>
<dbReference type="Proteomes" id="UP000256297">
    <property type="component" value="Plasmid CBM2589_p"/>
</dbReference>
<gene>
    <name evidence="2" type="ORF">CBM2586_U20011</name>
    <name evidence="1" type="ORF">CBM2589_P90010</name>
    <name evidence="3" type="ORF">CBM2594_P30013</name>
    <name evidence="4" type="ORF">CBM2636_P10169</name>
</gene>
<dbReference type="RefSeq" id="WP_018004039.1">
    <property type="nucleotide sequence ID" value="NZ_CP016951.1"/>
</dbReference>